<name>A0A1I2MF49_9FLAO</name>
<dbReference type="PANTHER" id="PTHR38445:SF10">
    <property type="entry name" value="GNTR-FAMILY TRANSCRIPTIONAL REGULATOR"/>
    <property type="match status" value="1"/>
</dbReference>
<reference evidence="6" key="1">
    <citation type="submission" date="2016-10" db="EMBL/GenBank/DDBJ databases">
        <authorList>
            <person name="Varghese N."/>
            <person name="Submissions S."/>
        </authorList>
    </citation>
    <scope>NUCLEOTIDE SEQUENCE [LARGE SCALE GENOMIC DNA]</scope>
    <source>
        <strain evidence="6">DSM 23515</strain>
    </source>
</reference>
<keyword evidence="2" id="KW-0238">DNA-binding</keyword>
<dbReference type="InterPro" id="IPR028082">
    <property type="entry name" value="Peripla_BP_I"/>
</dbReference>
<feature type="domain" description="HTH gntR-type" evidence="4">
    <location>
        <begin position="25"/>
        <end position="93"/>
    </location>
</feature>
<keyword evidence="3" id="KW-0804">Transcription</keyword>
<dbReference type="PANTHER" id="PTHR38445">
    <property type="entry name" value="HTH-TYPE TRANSCRIPTIONAL REPRESSOR YTRA"/>
    <property type="match status" value="1"/>
</dbReference>
<dbReference type="GO" id="GO:0003677">
    <property type="term" value="F:DNA binding"/>
    <property type="evidence" value="ECO:0007669"/>
    <property type="project" value="UniProtKB-KW"/>
</dbReference>
<organism evidence="5 6">
    <name type="scientific">Salegentibacter agarivorans</name>
    <dbReference type="NCBI Taxonomy" id="345907"/>
    <lineage>
        <taxon>Bacteria</taxon>
        <taxon>Pseudomonadati</taxon>
        <taxon>Bacteroidota</taxon>
        <taxon>Flavobacteriia</taxon>
        <taxon>Flavobacteriales</taxon>
        <taxon>Flavobacteriaceae</taxon>
        <taxon>Salegentibacter</taxon>
    </lineage>
</organism>
<accession>A0A1I2MF49</accession>
<dbReference type="Gene3D" id="1.10.10.10">
    <property type="entry name" value="Winged helix-like DNA-binding domain superfamily/Winged helix DNA-binding domain"/>
    <property type="match status" value="1"/>
</dbReference>
<evidence type="ECO:0000256" key="2">
    <source>
        <dbReference type="ARBA" id="ARBA00023125"/>
    </source>
</evidence>
<evidence type="ECO:0000256" key="1">
    <source>
        <dbReference type="ARBA" id="ARBA00023015"/>
    </source>
</evidence>
<dbReference type="Gene3D" id="3.40.50.2300">
    <property type="match status" value="2"/>
</dbReference>
<dbReference type="GO" id="GO:0003700">
    <property type="term" value="F:DNA-binding transcription factor activity"/>
    <property type="evidence" value="ECO:0007669"/>
    <property type="project" value="InterPro"/>
</dbReference>
<dbReference type="CDD" id="cd07377">
    <property type="entry name" value="WHTH_GntR"/>
    <property type="match status" value="1"/>
</dbReference>
<dbReference type="Proteomes" id="UP000199116">
    <property type="component" value="Unassembled WGS sequence"/>
</dbReference>
<evidence type="ECO:0000256" key="3">
    <source>
        <dbReference type="ARBA" id="ARBA00023163"/>
    </source>
</evidence>
<evidence type="ECO:0000259" key="4">
    <source>
        <dbReference type="PROSITE" id="PS50949"/>
    </source>
</evidence>
<keyword evidence="1" id="KW-0805">Transcription regulation</keyword>
<dbReference type="Pfam" id="PF00392">
    <property type="entry name" value="GntR"/>
    <property type="match status" value="1"/>
</dbReference>
<evidence type="ECO:0000313" key="5">
    <source>
        <dbReference type="EMBL" id="SFF89608.1"/>
    </source>
</evidence>
<dbReference type="InterPro" id="IPR036388">
    <property type="entry name" value="WH-like_DNA-bd_sf"/>
</dbReference>
<dbReference type="InterPro" id="IPR000524">
    <property type="entry name" value="Tscrpt_reg_HTH_GntR"/>
</dbReference>
<proteinExistence type="predicted"/>
<dbReference type="EMBL" id="FOOH01000013">
    <property type="protein sequence ID" value="SFF89608.1"/>
    <property type="molecule type" value="Genomic_DNA"/>
</dbReference>
<evidence type="ECO:0000313" key="6">
    <source>
        <dbReference type="Proteomes" id="UP000199116"/>
    </source>
</evidence>
<gene>
    <name evidence="5" type="ORF">SAMN04488033_1137</name>
</gene>
<dbReference type="InterPro" id="IPR036390">
    <property type="entry name" value="WH_DNA-bd_sf"/>
</dbReference>
<keyword evidence="6" id="KW-1185">Reference proteome</keyword>
<dbReference type="SMART" id="SM00345">
    <property type="entry name" value="HTH_GNTR"/>
    <property type="match status" value="1"/>
</dbReference>
<dbReference type="AlphaFoldDB" id="A0A1I2MF49"/>
<dbReference type="SUPFAM" id="SSF46785">
    <property type="entry name" value="Winged helix' DNA-binding domain"/>
    <property type="match status" value="1"/>
</dbReference>
<dbReference type="PROSITE" id="PS50949">
    <property type="entry name" value="HTH_GNTR"/>
    <property type="match status" value="1"/>
</dbReference>
<protein>
    <submittedName>
        <fullName evidence="5">Transcriptional regulator, GntR family</fullName>
    </submittedName>
</protein>
<dbReference type="SUPFAM" id="SSF53822">
    <property type="entry name" value="Periplasmic binding protein-like I"/>
    <property type="match status" value="1"/>
</dbReference>
<dbReference type="RefSeq" id="WP_245764366.1">
    <property type="nucleotide sequence ID" value="NZ_FOOH01000013.1"/>
</dbReference>
<sequence>MIYTNALAIPMIHTFQIKINDNSRVPKYKQIVDSVINDISKGNLKIGEKIPSINELSETCYLSRDTVDKAYKILKSRQIIVSVKGKGFYINKTDLVAKINVFFLVNKPSTYKMMIYDSFVNTLGINGHVNMFIYHCDESLFIKALERNIGAYDYYVIMPHFRDENSKHVSYTANVLKVLERIPKDRLVMLDNTKPGISGEYGAIYQDFKNDIYNALKEGLKKINKYDKIILVYPSKNSNPYPKRILRGFQEFCWDNDLDFEILEEIYEDMDLQSKDVYITIQERDLVNLVRQVRKKRLVLGKNIGIISYNETPLKELLGISVISTDFKTMGESAAYMVLKNKKEQVKNVFKYIERNSV</sequence>